<dbReference type="AlphaFoldDB" id="A0A9R1UX99"/>
<dbReference type="SUPFAM" id="SSF52058">
    <property type="entry name" value="L domain-like"/>
    <property type="match status" value="2"/>
</dbReference>
<feature type="domain" description="Disease resistance R13L4/SHOC-2-like LRR" evidence="14">
    <location>
        <begin position="473"/>
        <end position="650"/>
    </location>
</feature>
<dbReference type="Pfam" id="PF00560">
    <property type="entry name" value="LRR_1"/>
    <property type="match status" value="9"/>
</dbReference>
<dbReference type="FunFam" id="3.80.10.10:FF:000095">
    <property type="entry name" value="LRR receptor-like serine/threonine-protein kinase GSO1"/>
    <property type="match status" value="1"/>
</dbReference>
<dbReference type="InterPro" id="IPR032675">
    <property type="entry name" value="LRR_dom_sf"/>
</dbReference>
<dbReference type="SUPFAM" id="SSF52047">
    <property type="entry name" value="RNI-like"/>
    <property type="match status" value="1"/>
</dbReference>
<reference evidence="15 16" key="1">
    <citation type="journal article" date="2017" name="Nat. Commun.">
        <title>Genome assembly with in vitro proximity ligation data and whole-genome triplication in lettuce.</title>
        <authorList>
            <person name="Reyes-Chin-Wo S."/>
            <person name="Wang Z."/>
            <person name="Yang X."/>
            <person name="Kozik A."/>
            <person name="Arikit S."/>
            <person name="Song C."/>
            <person name="Xia L."/>
            <person name="Froenicke L."/>
            <person name="Lavelle D.O."/>
            <person name="Truco M.J."/>
            <person name="Xia R."/>
            <person name="Zhu S."/>
            <person name="Xu C."/>
            <person name="Xu H."/>
            <person name="Xu X."/>
            <person name="Cox K."/>
            <person name="Korf I."/>
            <person name="Meyers B.C."/>
            <person name="Michelmore R.W."/>
        </authorList>
    </citation>
    <scope>NUCLEOTIDE SEQUENCE [LARGE SCALE GENOMIC DNA]</scope>
    <source>
        <strain evidence="16">cv. Salinas</strain>
        <tissue evidence="15">Seedlings</tissue>
    </source>
</reference>
<dbReference type="Proteomes" id="UP000235145">
    <property type="component" value="Unassembled WGS sequence"/>
</dbReference>
<comment type="similarity">
    <text evidence="2">Belongs to the RLP family.</text>
</comment>
<accession>A0A9R1UX99</accession>
<keyword evidence="5 12" id="KW-0812">Transmembrane</keyword>
<comment type="subcellular location">
    <subcellularLocation>
        <location evidence="1">Cell membrane</location>
        <topology evidence="1">Single-pass type I membrane protein</topology>
    </subcellularLocation>
</comment>
<dbReference type="Pfam" id="PF23598">
    <property type="entry name" value="LRR_14"/>
    <property type="match status" value="1"/>
</dbReference>
<dbReference type="PRINTS" id="PR00019">
    <property type="entry name" value="LEURICHRPT"/>
</dbReference>
<evidence type="ECO:0000313" key="15">
    <source>
        <dbReference type="EMBL" id="KAJ0194508.1"/>
    </source>
</evidence>
<evidence type="ECO:0000256" key="1">
    <source>
        <dbReference type="ARBA" id="ARBA00004251"/>
    </source>
</evidence>
<evidence type="ECO:0000256" key="2">
    <source>
        <dbReference type="ARBA" id="ARBA00009592"/>
    </source>
</evidence>
<keyword evidence="10" id="KW-0325">Glycoprotein</keyword>
<evidence type="ECO:0008006" key="17">
    <source>
        <dbReference type="Google" id="ProtNLM"/>
    </source>
</evidence>
<feature type="compositionally biased region" description="Polar residues" evidence="11">
    <location>
        <begin position="1140"/>
        <end position="1156"/>
    </location>
</feature>
<dbReference type="InterPro" id="IPR003591">
    <property type="entry name" value="Leu-rich_rpt_typical-subtyp"/>
</dbReference>
<dbReference type="PANTHER" id="PTHR48063:SF98">
    <property type="entry name" value="LRR RECEPTOR-LIKE SERINE_THREONINE-PROTEIN KINASE FLS2"/>
    <property type="match status" value="1"/>
</dbReference>
<dbReference type="GO" id="GO:0005886">
    <property type="term" value="C:plasma membrane"/>
    <property type="evidence" value="ECO:0007669"/>
    <property type="project" value="UniProtKB-SubCell"/>
</dbReference>
<evidence type="ECO:0000256" key="3">
    <source>
        <dbReference type="ARBA" id="ARBA00022475"/>
    </source>
</evidence>
<protein>
    <recommendedName>
        <fullName evidence="17">Leucine-rich repeat-containing N-terminal plant-type domain-containing protein</fullName>
    </recommendedName>
</protein>
<evidence type="ECO:0000256" key="9">
    <source>
        <dbReference type="ARBA" id="ARBA00023136"/>
    </source>
</evidence>
<evidence type="ECO:0000259" key="14">
    <source>
        <dbReference type="Pfam" id="PF23598"/>
    </source>
</evidence>
<evidence type="ECO:0000256" key="7">
    <source>
        <dbReference type="ARBA" id="ARBA00022737"/>
    </source>
</evidence>
<evidence type="ECO:0000256" key="4">
    <source>
        <dbReference type="ARBA" id="ARBA00022614"/>
    </source>
</evidence>
<evidence type="ECO:0000256" key="6">
    <source>
        <dbReference type="ARBA" id="ARBA00022729"/>
    </source>
</evidence>
<dbReference type="InterPro" id="IPR055414">
    <property type="entry name" value="LRR_R13L4/SHOC2-like"/>
</dbReference>
<organism evidence="15 16">
    <name type="scientific">Lactuca sativa</name>
    <name type="common">Garden lettuce</name>
    <dbReference type="NCBI Taxonomy" id="4236"/>
    <lineage>
        <taxon>Eukaryota</taxon>
        <taxon>Viridiplantae</taxon>
        <taxon>Streptophyta</taxon>
        <taxon>Embryophyta</taxon>
        <taxon>Tracheophyta</taxon>
        <taxon>Spermatophyta</taxon>
        <taxon>Magnoliopsida</taxon>
        <taxon>eudicotyledons</taxon>
        <taxon>Gunneridae</taxon>
        <taxon>Pentapetalae</taxon>
        <taxon>asterids</taxon>
        <taxon>campanulids</taxon>
        <taxon>Asterales</taxon>
        <taxon>Asteraceae</taxon>
        <taxon>Cichorioideae</taxon>
        <taxon>Cichorieae</taxon>
        <taxon>Lactucinae</taxon>
        <taxon>Lactuca</taxon>
    </lineage>
</organism>
<evidence type="ECO:0000256" key="10">
    <source>
        <dbReference type="ARBA" id="ARBA00023180"/>
    </source>
</evidence>
<dbReference type="SMART" id="SM00369">
    <property type="entry name" value="LRR_TYP"/>
    <property type="match status" value="9"/>
</dbReference>
<dbReference type="InterPro" id="IPR001611">
    <property type="entry name" value="Leu-rich_rpt"/>
</dbReference>
<dbReference type="GO" id="GO:0051707">
    <property type="term" value="P:response to other organism"/>
    <property type="evidence" value="ECO:0007669"/>
    <property type="project" value="UniProtKB-ARBA"/>
</dbReference>
<dbReference type="Gene3D" id="3.80.10.10">
    <property type="entry name" value="Ribonuclease Inhibitor"/>
    <property type="match status" value="4"/>
</dbReference>
<dbReference type="PANTHER" id="PTHR48063">
    <property type="entry name" value="LRR RECEPTOR-LIKE KINASE"/>
    <property type="match status" value="1"/>
</dbReference>
<dbReference type="InterPro" id="IPR046956">
    <property type="entry name" value="RLP23-like"/>
</dbReference>
<feature type="transmembrane region" description="Helical" evidence="12">
    <location>
        <begin position="1049"/>
        <end position="1072"/>
    </location>
</feature>
<evidence type="ECO:0000256" key="8">
    <source>
        <dbReference type="ARBA" id="ARBA00022989"/>
    </source>
</evidence>
<dbReference type="EMBL" id="NBSK02000008">
    <property type="protein sequence ID" value="KAJ0194508.1"/>
    <property type="molecule type" value="Genomic_DNA"/>
</dbReference>
<proteinExistence type="inferred from homology"/>
<name>A0A9R1UX99_LACSA</name>
<dbReference type="SMART" id="SM00365">
    <property type="entry name" value="LRR_SD22"/>
    <property type="match status" value="5"/>
</dbReference>
<dbReference type="FunFam" id="3.80.10.10:FF:000233">
    <property type="entry name" value="Leucine-rich repeat receptor-like protein kinase TDR"/>
    <property type="match status" value="1"/>
</dbReference>
<evidence type="ECO:0000259" key="13">
    <source>
        <dbReference type="Pfam" id="PF08263"/>
    </source>
</evidence>
<keyword evidence="16" id="KW-1185">Reference proteome</keyword>
<dbReference type="Pfam" id="PF13855">
    <property type="entry name" value="LRR_8"/>
    <property type="match status" value="1"/>
</dbReference>
<evidence type="ECO:0000256" key="5">
    <source>
        <dbReference type="ARBA" id="ARBA00022692"/>
    </source>
</evidence>
<keyword evidence="4" id="KW-0433">Leucine-rich repeat</keyword>
<feature type="domain" description="Leucine-rich repeat-containing N-terminal plant-type" evidence="13">
    <location>
        <begin position="83"/>
        <end position="119"/>
    </location>
</feature>
<keyword evidence="8 12" id="KW-1133">Transmembrane helix</keyword>
<keyword evidence="3" id="KW-1003">Cell membrane</keyword>
<dbReference type="GO" id="GO:0009791">
    <property type="term" value="P:post-embryonic development"/>
    <property type="evidence" value="ECO:0007669"/>
    <property type="project" value="UniProtKB-ARBA"/>
</dbReference>
<comment type="caution">
    <text evidence="15">The sequence shown here is derived from an EMBL/GenBank/DDBJ whole genome shotgun (WGS) entry which is preliminary data.</text>
</comment>
<sequence>MSGSNLNESCRLKFENMDIEIVKTRDQQLKHNFLALIITAMKTLTRVAVSSSSICLWLLFASSSLYSSCFCNQNSHQIQCIATERSVLIQFKNNLVDRANRLSSWSGDDCCSWSGVVCDNSTHHVQELRLRGPDDGIHGHCHGTYDTDEELEEAKKLMLGGIISPSLIKLEQLRYLDLSCNDFGITPIPAFIGSLQNLRYLNISRSQFTREIPHQLGNLSDLLVLDLHDDPVLGNLQSASLKWIENLKRLQYLDMSGINLAEASDHWLQAINTPSLKEVHFSSCGLTQIPSEPTRVSFTSINVLDLSYNIFNGLLPGWVFSLHDLVSLDLTNGFIGGLNPGTRGGFDSTPSLTSLRVSGNTFVNSSSILNSLYSLSNLRILDVSNCNITEPILGNLQNLSFIVHLDLSNNQIGEVIPKSLSNLCNMTTLDLQSNNFSGDVTELLERFCECESPKLELFALRGNYVTGRLPEKLGRLKNLGSIDIAYNKLTGILPRSLGSLSLLKTLQLNINQLEGSIPDSVGDLSSLNFLDLSFNKLNGSLPQSIGKLGKLTFLTLHHNSLTGIVTENHFANLTALTTLWVGDNKLSFDLVNNWIPPFQLNVLRIGSCSLGPLFPSWVQSQTSLAELDLANANISDTMPNWISTSFSSVTYFNISHNNIMGKLGDVSFLTAAAILDLSSNHFHGELPRDFNKPDLGFLDLSYNNLSGSLDQFLCDGIQESRQLSVLNLANNNMSGGLPDCWMNWEYLVFLNLEKNKLSGKIPSSLGNITSLQSVDIRNNKLSGEIPMSLLNSKSLLIVELAENELTGRIPTSIGRDDTSLKILSLRSNKLEGEIPNELCHLSSIQILDLADNSLSGYLPKCFTNFSVISGKETSSPIVPYDVLFQNQVLGSASLVTKGRVFSYSTILYLVTTLDLSDNNFSGSIPDEVMELSGLRYLNLSHNKLTGRIPDRISEMAPLESLDLSVNHLDGRIPSSLSRLRALNSFNVSYNNLTGRIPTGSQFQTFNDESSFIGNALCGAPLAACQPNSDNDTNISKDGDDDDESDGIDWILVIFTTIGLIVGFWIMIGPLLVSKRWREAYYHFLDKMRIKLPDFILLVFPCLKMREPFHETRSSIDQDQRFDLSQYIFDERDGFKHHTSSYEASSSTQPPHQPDSL</sequence>
<dbReference type="Pfam" id="PF08263">
    <property type="entry name" value="LRRNT_2"/>
    <property type="match status" value="1"/>
</dbReference>
<gene>
    <name evidence="15" type="ORF">LSAT_V11C800393340</name>
</gene>
<evidence type="ECO:0000256" key="12">
    <source>
        <dbReference type="SAM" id="Phobius"/>
    </source>
</evidence>
<evidence type="ECO:0000256" key="11">
    <source>
        <dbReference type="SAM" id="MobiDB-lite"/>
    </source>
</evidence>
<dbReference type="InterPro" id="IPR013210">
    <property type="entry name" value="LRR_N_plant-typ"/>
</dbReference>
<feature type="region of interest" description="Disordered" evidence="11">
    <location>
        <begin position="1137"/>
        <end position="1156"/>
    </location>
</feature>
<keyword evidence="9 12" id="KW-0472">Membrane</keyword>
<evidence type="ECO:0000313" key="16">
    <source>
        <dbReference type="Proteomes" id="UP000235145"/>
    </source>
</evidence>
<keyword evidence="7" id="KW-0677">Repeat</keyword>
<keyword evidence="6" id="KW-0732">Signal</keyword>
<dbReference type="GO" id="GO:0006952">
    <property type="term" value="P:defense response"/>
    <property type="evidence" value="ECO:0007669"/>
    <property type="project" value="UniProtKB-ARBA"/>
</dbReference>